<accession>A0A1I8GP14</accession>
<keyword evidence="6" id="KW-1185">Reference proteome</keyword>
<dbReference type="PANTHER" id="PTHR14991:SF0">
    <property type="entry name" value="RING FINGER PROTEIN 32"/>
    <property type="match status" value="1"/>
</dbReference>
<keyword evidence="1 3" id="KW-0863">Zinc-finger</keyword>
<feature type="compositionally biased region" description="Basic and acidic residues" evidence="4">
    <location>
        <begin position="64"/>
        <end position="77"/>
    </location>
</feature>
<sequence>MSGWQTAPSKPSALVSAALQQHLLQRMGDSGLGLRLPNINARPWGTQASSKAKLKAVKPVVDTGLRKPRSERPKDPPDPSAGFATQALLSRKEKVLDARRVEKPSLAQKLGLVEYQRPDILTEDAWQSLKRRQNVQDAIREPCVICKEDFGLQEQACLEAFERFSGRKSCPMCRKEAYEKRLIYDGEYQHLVRCATRIQATWRGYVARRLYKQLRRLRPPTDPRLRRRFYEERLAEVSDRMVRCCDLGVNDFLADIDRCVAASRRVFQAWPGARRDLSEEQWGDTAGKAIRRCDADCPICLLPLAVPASAVGAAAAASALARPAVLLSCSHVFHAVCIATFEELVCDAPARLCPVCRAPGYQKRPIDPSILLPGYPMASLVVSRRALQLALAGAGVSAALLALYLRWRAARRQQTRRDLAGAVGGLALDYPPSNGCCACACHQAVASMSGAPAAALPAAPASSSRRSRVGGGSRSKRGSIRSGVAGSHRRLRLDEIDDAVPCTDSGGGDGARSGIEALHRVITDLETSLESFDGLGDVRGGAASESELLTELRQLLETAYSIRERAKQRALDVDEAYLPSTDVSDEDGDSDADSFVSALEQLDISDLDDQKRQASDNAHLYRAALLELEHGSVPFRKLRTVNLGCSTDTEYLARLHCIRLAMDQLMADRASANWFRVTGRELGALLLDRLGCDVQPFEAAYRDLLQFLDSPDAPDAIRRDLEPRGVRVFGLYDIAFDYMLLDAFEELASPPPSIVSVLQNRWLSAGFKRTALDS</sequence>
<dbReference type="PROSITE" id="PS50096">
    <property type="entry name" value="IQ"/>
    <property type="match status" value="1"/>
</dbReference>
<reference evidence="7" key="1">
    <citation type="submission" date="2016-11" db="UniProtKB">
        <authorList>
            <consortium name="WormBaseParasite"/>
        </authorList>
    </citation>
    <scope>IDENTIFICATION</scope>
</reference>
<dbReference type="SUPFAM" id="SSF57850">
    <property type="entry name" value="RING/U-box"/>
    <property type="match status" value="1"/>
</dbReference>
<dbReference type="GO" id="GO:0008270">
    <property type="term" value="F:zinc ion binding"/>
    <property type="evidence" value="ECO:0007669"/>
    <property type="project" value="UniProtKB-KW"/>
</dbReference>
<dbReference type="InterPro" id="IPR001841">
    <property type="entry name" value="Znf_RING"/>
</dbReference>
<dbReference type="CDD" id="cd23767">
    <property type="entry name" value="IQCD"/>
    <property type="match status" value="1"/>
</dbReference>
<evidence type="ECO:0000256" key="2">
    <source>
        <dbReference type="ARBA" id="ARBA00022833"/>
    </source>
</evidence>
<dbReference type="PROSITE" id="PS50089">
    <property type="entry name" value="ZF_RING_2"/>
    <property type="match status" value="1"/>
</dbReference>
<keyword evidence="1 3" id="KW-0479">Metal-binding</keyword>
<dbReference type="InterPro" id="IPR019392">
    <property type="entry name" value="Miga"/>
</dbReference>
<evidence type="ECO:0000256" key="3">
    <source>
        <dbReference type="PROSITE-ProRule" id="PRU00175"/>
    </source>
</evidence>
<evidence type="ECO:0000256" key="4">
    <source>
        <dbReference type="SAM" id="MobiDB-lite"/>
    </source>
</evidence>
<dbReference type="Proteomes" id="UP000095280">
    <property type="component" value="Unplaced"/>
</dbReference>
<keyword evidence="2" id="KW-0862">Zinc</keyword>
<name>A0A1I8GP14_9PLAT</name>
<evidence type="ECO:0000313" key="7">
    <source>
        <dbReference type="WBParaSite" id="maker-uti_cns_0002641-snap-gene-0.2-mRNA-1"/>
    </source>
</evidence>
<evidence type="ECO:0000256" key="1">
    <source>
        <dbReference type="ARBA" id="ARBA00022771"/>
    </source>
</evidence>
<dbReference type="PANTHER" id="PTHR14991">
    <property type="entry name" value="RING FINGER PROTEIN 32"/>
    <property type="match status" value="1"/>
</dbReference>
<dbReference type="GO" id="GO:0008053">
    <property type="term" value="P:mitochondrial fusion"/>
    <property type="evidence" value="ECO:0007669"/>
    <property type="project" value="InterPro"/>
</dbReference>
<dbReference type="SMART" id="SM00184">
    <property type="entry name" value="RING"/>
    <property type="match status" value="2"/>
</dbReference>
<organism evidence="6 7">
    <name type="scientific">Macrostomum lignano</name>
    <dbReference type="NCBI Taxonomy" id="282301"/>
    <lineage>
        <taxon>Eukaryota</taxon>
        <taxon>Metazoa</taxon>
        <taxon>Spiralia</taxon>
        <taxon>Lophotrochozoa</taxon>
        <taxon>Platyhelminthes</taxon>
        <taxon>Rhabditophora</taxon>
        <taxon>Macrostomorpha</taxon>
        <taxon>Macrostomida</taxon>
        <taxon>Macrostomidae</taxon>
        <taxon>Macrostomum</taxon>
    </lineage>
</organism>
<protein>
    <submittedName>
        <fullName evidence="7">RING-type domain-containing protein</fullName>
    </submittedName>
</protein>
<dbReference type="Gene3D" id="3.30.40.10">
    <property type="entry name" value="Zinc/RING finger domain, C3HC4 (zinc finger)"/>
    <property type="match status" value="1"/>
</dbReference>
<feature type="region of interest" description="Disordered" evidence="4">
    <location>
        <begin position="47"/>
        <end position="83"/>
    </location>
</feature>
<dbReference type="WBParaSite" id="maker-uti_cns_0002641-snap-gene-0.2-mRNA-1">
    <property type="protein sequence ID" value="maker-uti_cns_0002641-snap-gene-0.2-mRNA-1"/>
    <property type="gene ID" value="maker-uti_cns_0002641-snap-gene-0.2"/>
</dbReference>
<feature type="domain" description="RING-type" evidence="5">
    <location>
        <begin position="297"/>
        <end position="357"/>
    </location>
</feature>
<dbReference type="AlphaFoldDB" id="A0A1I8GP14"/>
<dbReference type="Pfam" id="PF10265">
    <property type="entry name" value="Miga"/>
    <property type="match status" value="1"/>
</dbReference>
<dbReference type="SMART" id="SM00015">
    <property type="entry name" value="IQ"/>
    <property type="match status" value="1"/>
</dbReference>
<dbReference type="InterPro" id="IPR042862">
    <property type="entry name" value="RNF32"/>
</dbReference>
<proteinExistence type="predicted"/>
<dbReference type="Gene3D" id="1.20.5.190">
    <property type="match status" value="1"/>
</dbReference>
<dbReference type="InterPro" id="IPR000048">
    <property type="entry name" value="IQ_motif_EF-hand-BS"/>
</dbReference>
<dbReference type="InterPro" id="IPR013083">
    <property type="entry name" value="Znf_RING/FYVE/PHD"/>
</dbReference>
<feature type="region of interest" description="Disordered" evidence="4">
    <location>
        <begin position="457"/>
        <end position="487"/>
    </location>
</feature>
<dbReference type="Pfam" id="PF00612">
    <property type="entry name" value="IQ"/>
    <property type="match status" value="1"/>
</dbReference>
<evidence type="ECO:0000259" key="5">
    <source>
        <dbReference type="PROSITE" id="PS50089"/>
    </source>
</evidence>
<evidence type="ECO:0000313" key="6">
    <source>
        <dbReference type="Proteomes" id="UP000095280"/>
    </source>
</evidence>